<name>A0ABZ1S0W1_9ACTN</name>
<feature type="transmembrane region" description="Helical" evidence="6">
    <location>
        <begin position="51"/>
        <end position="72"/>
    </location>
</feature>
<gene>
    <name evidence="8" type="ORF">OG994_19755</name>
</gene>
<dbReference type="PANTHER" id="PTHR38480">
    <property type="entry name" value="SLR0254 PROTEIN"/>
    <property type="match status" value="1"/>
</dbReference>
<dbReference type="Proteomes" id="UP001432190">
    <property type="component" value="Chromosome"/>
</dbReference>
<sequence length="359" mass="37444">MSAQPPSPARTRTAGRTAGWGDAGLVSGEAVELDVRVARLGSRVLALLLDVLAQLVVAAALAVLVALLFAALPFEVVDAALNRATGTAAMVLVLVGYPVFMERVANGRTLGKMAVGLRVVSADGGPVTLRRSLTRALVGVAVEWPGLILPLLSWAVGVTVMLTDRRGRRLGDLVAGTLVVHTRTASTWRPVPTAVPPLTGWAYTLDLTRLDDDLALAARTYLARVHQFAEPARSRLARGLWAEVAAVTTPPPPLAAPETVYLAAVLGERHRRAMARLHRTRATAAALWPELTPGARTAPIRPPAPEAMPQRRPPAVHPATAAPASPPGPAGVRPPSAPPPQAGPPVVRPAAASGERPSA</sequence>
<dbReference type="Pfam" id="PF06271">
    <property type="entry name" value="RDD"/>
    <property type="match status" value="1"/>
</dbReference>
<evidence type="ECO:0000259" key="7">
    <source>
        <dbReference type="Pfam" id="PF06271"/>
    </source>
</evidence>
<evidence type="ECO:0000256" key="4">
    <source>
        <dbReference type="ARBA" id="ARBA00023136"/>
    </source>
</evidence>
<keyword evidence="4 6" id="KW-0472">Membrane</keyword>
<proteinExistence type="predicted"/>
<evidence type="ECO:0000313" key="8">
    <source>
        <dbReference type="EMBL" id="WUP47856.1"/>
    </source>
</evidence>
<protein>
    <submittedName>
        <fullName evidence="8">RDD family protein</fullName>
    </submittedName>
</protein>
<feature type="transmembrane region" description="Helical" evidence="6">
    <location>
        <begin position="84"/>
        <end position="100"/>
    </location>
</feature>
<evidence type="ECO:0000256" key="6">
    <source>
        <dbReference type="SAM" id="Phobius"/>
    </source>
</evidence>
<organism evidence="8 9">
    <name type="scientific">Micromonospora globbae</name>
    <dbReference type="NCBI Taxonomy" id="1894969"/>
    <lineage>
        <taxon>Bacteria</taxon>
        <taxon>Bacillati</taxon>
        <taxon>Actinomycetota</taxon>
        <taxon>Actinomycetes</taxon>
        <taxon>Micromonosporales</taxon>
        <taxon>Micromonosporaceae</taxon>
        <taxon>Micromonospora</taxon>
    </lineage>
</organism>
<dbReference type="PANTHER" id="PTHR38480:SF1">
    <property type="entry name" value="SLR0254 PROTEIN"/>
    <property type="match status" value="1"/>
</dbReference>
<accession>A0ABZ1S0W1</accession>
<comment type="subcellular location">
    <subcellularLocation>
        <location evidence="1">Membrane</location>
        <topology evidence="1">Multi-pass membrane protein</topology>
    </subcellularLocation>
</comment>
<keyword evidence="2 6" id="KW-0812">Transmembrane</keyword>
<dbReference type="InterPro" id="IPR010432">
    <property type="entry name" value="RDD"/>
</dbReference>
<feature type="transmembrane region" description="Helical" evidence="6">
    <location>
        <begin position="144"/>
        <end position="163"/>
    </location>
</feature>
<evidence type="ECO:0000256" key="1">
    <source>
        <dbReference type="ARBA" id="ARBA00004141"/>
    </source>
</evidence>
<evidence type="ECO:0000256" key="5">
    <source>
        <dbReference type="SAM" id="MobiDB-lite"/>
    </source>
</evidence>
<dbReference type="EMBL" id="CP108084">
    <property type="protein sequence ID" value="WUP47856.1"/>
    <property type="molecule type" value="Genomic_DNA"/>
</dbReference>
<keyword evidence="3 6" id="KW-1133">Transmembrane helix</keyword>
<evidence type="ECO:0000256" key="3">
    <source>
        <dbReference type="ARBA" id="ARBA00022989"/>
    </source>
</evidence>
<feature type="compositionally biased region" description="Pro residues" evidence="5">
    <location>
        <begin position="335"/>
        <end position="347"/>
    </location>
</feature>
<evidence type="ECO:0000313" key="9">
    <source>
        <dbReference type="Proteomes" id="UP001432190"/>
    </source>
</evidence>
<reference evidence="8" key="1">
    <citation type="submission" date="2022-10" db="EMBL/GenBank/DDBJ databases">
        <title>The complete genomes of actinobacterial strains from the NBC collection.</title>
        <authorList>
            <person name="Joergensen T.S."/>
            <person name="Alvarez Arevalo M."/>
            <person name="Sterndorff E.B."/>
            <person name="Faurdal D."/>
            <person name="Vuksanovic O."/>
            <person name="Mourched A.-S."/>
            <person name="Charusanti P."/>
            <person name="Shaw S."/>
            <person name="Blin K."/>
            <person name="Weber T."/>
        </authorList>
    </citation>
    <scope>NUCLEOTIDE SEQUENCE</scope>
    <source>
        <strain evidence="8">NBC_00256</strain>
    </source>
</reference>
<feature type="domain" description="RDD" evidence="7">
    <location>
        <begin position="37"/>
        <end position="176"/>
    </location>
</feature>
<dbReference type="RefSeq" id="WP_328850578.1">
    <property type="nucleotide sequence ID" value="NZ_CP108084.1"/>
</dbReference>
<feature type="compositionally biased region" description="Pro residues" evidence="5">
    <location>
        <begin position="300"/>
        <end position="316"/>
    </location>
</feature>
<feature type="compositionally biased region" description="Low complexity" evidence="5">
    <location>
        <begin position="348"/>
        <end position="359"/>
    </location>
</feature>
<evidence type="ECO:0000256" key="2">
    <source>
        <dbReference type="ARBA" id="ARBA00022692"/>
    </source>
</evidence>
<feature type="region of interest" description="Disordered" evidence="5">
    <location>
        <begin position="288"/>
        <end position="359"/>
    </location>
</feature>
<keyword evidence="9" id="KW-1185">Reference proteome</keyword>